<dbReference type="OrthoDB" id="2121326at2759"/>
<evidence type="ECO:0000313" key="4">
    <source>
        <dbReference type="EMBL" id="PNR54079.1"/>
    </source>
</evidence>
<dbReference type="PaxDb" id="3218-PP1S169_11V6.1"/>
<evidence type="ECO:0000313" key="5">
    <source>
        <dbReference type="EnsemblPlants" id="Pp3c5_16120V3.1"/>
    </source>
</evidence>
<dbReference type="GO" id="GO:0006950">
    <property type="term" value="P:response to stress"/>
    <property type="evidence" value="ECO:0007669"/>
    <property type="project" value="UniProtKB-ARBA"/>
</dbReference>
<dbReference type="InterPro" id="IPR011990">
    <property type="entry name" value="TPR-like_helical_dom_sf"/>
</dbReference>
<dbReference type="InterPro" id="IPR036249">
    <property type="entry name" value="Thioredoxin-like_sf"/>
</dbReference>
<dbReference type="RefSeq" id="XP_024375783.1">
    <property type="nucleotide sequence ID" value="XM_024520015.2"/>
</dbReference>
<dbReference type="Pfam" id="PF14559">
    <property type="entry name" value="TPR_19"/>
    <property type="match status" value="1"/>
</dbReference>
<evidence type="ECO:0000256" key="1">
    <source>
        <dbReference type="PROSITE-ProRule" id="PRU00339"/>
    </source>
</evidence>
<dbReference type="PROSITE" id="PS50005">
    <property type="entry name" value="TPR"/>
    <property type="match status" value="1"/>
</dbReference>
<feature type="compositionally biased region" description="Polar residues" evidence="2">
    <location>
        <begin position="85"/>
        <end position="112"/>
    </location>
</feature>
<dbReference type="KEGG" id="ppp:112282439"/>
<name>A0A2K1KJX8_PHYPA</name>
<dbReference type="EnsemblPlants" id="Pp3c5_16120V3.2">
    <property type="protein sequence ID" value="Pp3c5_16120V3.2"/>
    <property type="gene ID" value="Pp3c5_16120"/>
</dbReference>
<dbReference type="RefSeq" id="XP_024375784.1">
    <property type="nucleotide sequence ID" value="XM_024520016.2"/>
</dbReference>
<proteinExistence type="predicted"/>
<organism evidence="4">
    <name type="scientific">Physcomitrium patens</name>
    <name type="common">Spreading-leaved earth moss</name>
    <name type="synonym">Physcomitrella patens</name>
    <dbReference type="NCBI Taxonomy" id="3218"/>
    <lineage>
        <taxon>Eukaryota</taxon>
        <taxon>Viridiplantae</taxon>
        <taxon>Streptophyta</taxon>
        <taxon>Embryophyta</taxon>
        <taxon>Bryophyta</taxon>
        <taxon>Bryophytina</taxon>
        <taxon>Bryopsida</taxon>
        <taxon>Funariidae</taxon>
        <taxon>Funariales</taxon>
        <taxon>Funariaceae</taxon>
        <taxon>Physcomitrium</taxon>
    </lineage>
</organism>
<feature type="compositionally biased region" description="Basic and acidic residues" evidence="2">
    <location>
        <begin position="1"/>
        <end position="10"/>
    </location>
</feature>
<dbReference type="Pfam" id="PF00085">
    <property type="entry name" value="Thioredoxin"/>
    <property type="match status" value="1"/>
</dbReference>
<dbReference type="SUPFAM" id="SSF48452">
    <property type="entry name" value="TPR-like"/>
    <property type="match status" value="1"/>
</dbReference>
<evidence type="ECO:0000259" key="3">
    <source>
        <dbReference type="Pfam" id="PF00085"/>
    </source>
</evidence>
<keyword evidence="6" id="KW-1185">Reference proteome</keyword>
<reference evidence="5" key="3">
    <citation type="submission" date="2020-12" db="UniProtKB">
        <authorList>
            <consortium name="EnsemblPlants"/>
        </authorList>
    </citation>
    <scope>IDENTIFICATION</scope>
</reference>
<dbReference type="InterPro" id="IPR044534">
    <property type="entry name" value="TTL1-4"/>
</dbReference>
<feature type="region of interest" description="Disordered" evidence="2">
    <location>
        <begin position="69"/>
        <end position="333"/>
    </location>
</feature>
<accession>A0A2K1KJX8</accession>
<dbReference type="GeneID" id="112282439"/>
<protein>
    <recommendedName>
        <fullName evidence="3">Thioredoxin domain-containing protein</fullName>
    </recommendedName>
</protein>
<dbReference type="Pfam" id="PF13181">
    <property type="entry name" value="TPR_8"/>
    <property type="match status" value="1"/>
</dbReference>
<feature type="compositionally biased region" description="Polar residues" evidence="2">
    <location>
        <begin position="318"/>
        <end position="333"/>
    </location>
</feature>
<dbReference type="STRING" id="3218.A0A2K1KJX8"/>
<dbReference type="EnsemblPlants" id="Pp3c5_16120V3.1">
    <property type="protein sequence ID" value="Pp3c5_16120V3.1"/>
    <property type="gene ID" value="Pp3c5_16120"/>
</dbReference>
<reference evidence="4 6" key="1">
    <citation type="journal article" date="2008" name="Science">
        <title>The Physcomitrella genome reveals evolutionary insights into the conquest of land by plants.</title>
        <authorList>
            <person name="Rensing S."/>
            <person name="Lang D."/>
            <person name="Zimmer A."/>
            <person name="Terry A."/>
            <person name="Salamov A."/>
            <person name="Shapiro H."/>
            <person name="Nishiyama T."/>
            <person name="Perroud P.-F."/>
            <person name="Lindquist E."/>
            <person name="Kamisugi Y."/>
            <person name="Tanahashi T."/>
            <person name="Sakakibara K."/>
            <person name="Fujita T."/>
            <person name="Oishi K."/>
            <person name="Shin-I T."/>
            <person name="Kuroki Y."/>
            <person name="Toyoda A."/>
            <person name="Suzuki Y."/>
            <person name="Hashimoto A."/>
            <person name="Yamaguchi K."/>
            <person name="Sugano A."/>
            <person name="Kohara Y."/>
            <person name="Fujiyama A."/>
            <person name="Anterola A."/>
            <person name="Aoki S."/>
            <person name="Ashton N."/>
            <person name="Barbazuk W.B."/>
            <person name="Barker E."/>
            <person name="Bennetzen J."/>
            <person name="Bezanilla M."/>
            <person name="Blankenship R."/>
            <person name="Cho S.H."/>
            <person name="Dutcher S."/>
            <person name="Estelle M."/>
            <person name="Fawcett J.A."/>
            <person name="Gundlach H."/>
            <person name="Hanada K."/>
            <person name="Heyl A."/>
            <person name="Hicks K.A."/>
            <person name="Hugh J."/>
            <person name="Lohr M."/>
            <person name="Mayer K."/>
            <person name="Melkozernov A."/>
            <person name="Murata T."/>
            <person name="Nelson D."/>
            <person name="Pils B."/>
            <person name="Prigge M."/>
            <person name="Reiss B."/>
            <person name="Renner T."/>
            <person name="Rombauts S."/>
            <person name="Rushton P."/>
            <person name="Sanderfoot A."/>
            <person name="Schween G."/>
            <person name="Shiu S.-H."/>
            <person name="Stueber K."/>
            <person name="Theodoulou F.L."/>
            <person name="Tu H."/>
            <person name="Van de Peer Y."/>
            <person name="Verrier P.J."/>
            <person name="Waters E."/>
            <person name="Wood A."/>
            <person name="Yang L."/>
            <person name="Cove D."/>
            <person name="Cuming A."/>
            <person name="Hasebe M."/>
            <person name="Lucas S."/>
            <person name="Mishler D.B."/>
            <person name="Reski R."/>
            <person name="Grigoriev I."/>
            <person name="Quatrano R.S."/>
            <person name="Boore J.L."/>
        </authorList>
    </citation>
    <scope>NUCLEOTIDE SEQUENCE [LARGE SCALE GENOMIC DNA]</scope>
    <source>
        <strain evidence="5 6">cv. Gransden 2004</strain>
    </source>
</reference>
<dbReference type="FunCoup" id="A0A2K1KJX8">
    <property type="interactions" value="442"/>
</dbReference>
<gene>
    <name evidence="5" type="primary">LOC112282439</name>
    <name evidence="4" type="ORF">PHYPA_007755</name>
</gene>
<dbReference type="Proteomes" id="UP000006727">
    <property type="component" value="Chromosome 5"/>
</dbReference>
<dbReference type="InterPro" id="IPR019734">
    <property type="entry name" value="TPR_rpt"/>
</dbReference>
<dbReference type="CDD" id="cd02947">
    <property type="entry name" value="TRX_family"/>
    <property type="match status" value="1"/>
</dbReference>
<feature type="region of interest" description="Disordered" evidence="2">
    <location>
        <begin position="1"/>
        <end position="33"/>
    </location>
</feature>
<dbReference type="EMBL" id="ABEU02000005">
    <property type="protein sequence ID" value="PNR54079.1"/>
    <property type="molecule type" value="Genomic_DNA"/>
</dbReference>
<reference evidence="4 6" key="2">
    <citation type="journal article" date="2018" name="Plant J.">
        <title>The Physcomitrella patens chromosome-scale assembly reveals moss genome structure and evolution.</title>
        <authorList>
            <person name="Lang D."/>
            <person name="Ullrich K.K."/>
            <person name="Murat F."/>
            <person name="Fuchs J."/>
            <person name="Jenkins J."/>
            <person name="Haas F.B."/>
            <person name="Piednoel M."/>
            <person name="Gundlach H."/>
            <person name="Van Bel M."/>
            <person name="Meyberg R."/>
            <person name="Vives C."/>
            <person name="Morata J."/>
            <person name="Symeonidi A."/>
            <person name="Hiss M."/>
            <person name="Muchero W."/>
            <person name="Kamisugi Y."/>
            <person name="Saleh O."/>
            <person name="Blanc G."/>
            <person name="Decker E.L."/>
            <person name="van Gessel N."/>
            <person name="Grimwood J."/>
            <person name="Hayes R.D."/>
            <person name="Graham S.W."/>
            <person name="Gunter L.E."/>
            <person name="McDaniel S.F."/>
            <person name="Hoernstein S.N.W."/>
            <person name="Larsson A."/>
            <person name="Li F.W."/>
            <person name="Perroud P.F."/>
            <person name="Phillips J."/>
            <person name="Ranjan P."/>
            <person name="Rokshar D.S."/>
            <person name="Rothfels C.J."/>
            <person name="Schneider L."/>
            <person name="Shu S."/>
            <person name="Stevenson D.W."/>
            <person name="Thummler F."/>
            <person name="Tillich M."/>
            <person name="Villarreal Aguilar J.C."/>
            <person name="Widiez T."/>
            <person name="Wong G.K."/>
            <person name="Wymore A."/>
            <person name="Zhang Y."/>
            <person name="Zimmer A.D."/>
            <person name="Quatrano R.S."/>
            <person name="Mayer K.F.X."/>
            <person name="Goodstein D."/>
            <person name="Casacuberta J.M."/>
            <person name="Vandepoele K."/>
            <person name="Reski R."/>
            <person name="Cuming A.C."/>
            <person name="Tuskan G.A."/>
            <person name="Maumus F."/>
            <person name="Salse J."/>
            <person name="Schmutz J."/>
            <person name="Rensing S.A."/>
        </authorList>
    </citation>
    <scope>NUCLEOTIDE SEQUENCE [LARGE SCALE GENOMIC DNA]</scope>
    <source>
        <strain evidence="5 6">cv. Gransden 2004</strain>
    </source>
</reference>
<feature type="compositionally biased region" description="Basic and acidic residues" evidence="2">
    <location>
        <begin position="70"/>
        <end position="84"/>
    </location>
</feature>
<dbReference type="Gene3D" id="3.40.30.10">
    <property type="entry name" value="Glutaredoxin"/>
    <property type="match status" value="1"/>
</dbReference>
<dbReference type="AlphaFoldDB" id="A0A2K1KJX8"/>
<feature type="compositionally biased region" description="Low complexity" evidence="2">
    <location>
        <begin position="213"/>
        <end position="225"/>
    </location>
</feature>
<dbReference type="PANTHER" id="PTHR46050:SF29">
    <property type="entry name" value="TPR REPEAT-CONTAINING THIOREDOXIN TTL4"/>
    <property type="match status" value="1"/>
</dbReference>
<dbReference type="InterPro" id="IPR013766">
    <property type="entry name" value="Thioredoxin_domain"/>
</dbReference>
<dbReference type="Gramene" id="Pp3c5_16120V3.1">
    <property type="protein sequence ID" value="Pp3c5_16120V3.1"/>
    <property type="gene ID" value="Pp3c5_16120"/>
</dbReference>
<dbReference type="RefSeq" id="XP_024375782.1">
    <property type="nucleotide sequence ID" value="XM_024520014.2"/>
</dbReference>
<evidence type="ECO:0000313" key="6">
    <source>
        <dbReference type="Proteomes" id="UP000006727"/>
    </source>
</evidence>
<dbReference type="Gramene" id="Pp3c5_16120V3.2">
    <property type="protein sequence ID" value="Pp3c5_16120V3.2"/>
    <property type="gene ID" value="Pp3c5_16120"/>
</dbReference>
<evidence type="ECO:0000256" key="2">
    <source>
        <dbReference type="SAM" id="MobiDB-lite"/>
    </source>
</evidence>
<keyword evidence="1" id="KW-0802">TPR repeat</keyword>
<sequence length="907" mass="96372">MAEIHTEKKFSPSSFSAYHGGALNGKVSGTTQTGKIDRFQGWSRFNGAHLDEPRISSFSREDSFSYSSLYKEKPHESDVKKDQRQSTVTAGNGNASKSSLRNGSKACSSSHEPVSAVVDVSTAEGKALRSSGSGVPPLAGGSPGANRSGNSTQPNLRDENSAASSGLVVHGRSSSSDDSLNKDHHGTHRRRMSDVGTVTVDSLFNGEPRRNVSGEMSSSGSSTGGNTPKVGNDSSPYWSRSDSGRFSSKDGSSWSSSSPSVLNLKVSSSPVVDSPSPRASTSSSGGSSRGSSVAGSPTVGRASSTGNLFGKATGLAPSESTPTTNSRSSSCSIGQLRGGSCNVGALSTSGGNAKSAVPNKPAQNVGFPAPVGIICGPNHSRLSIGGVTENGGKSNGTAVKPSYSPVKPDGLRASADAGRGNIIAVGESLLIKRVLASSDPEEVKNAGNDQYKKGSFVDALSLYDRAVSLAPGRASYRSNRAATLICLGRLTEAYQECEESLKLDPQYVRALQRLVSLCIRLGRIERAKKIVKSNGQHIEIGDIQKVDKIENHLIKCFDARKASDWSTVIRESEGAVAAGADSAPQIVALKAEALVKLSKPEEADAVLQGALKGENLMRKSSSSSADTNILCVMAQINMSLGRFDDAVTVAEKAALLEPHNPEVSDLLKKARAVATARATGNDLFKADRWLEAAIAYGEGLQYNPTNAVLLCNRAACRSKLGLYEKAIEDCNAALDAYPNHLKALLRRGHSNSKLERWKDALRDYEILKRELPGDAEVARSYFDVQVALRKHHGEGILPKWFGGEIEDITSNDQLREALSHPGIAVVLFSSTWSERSRQIVPVVEQLCKKNPTVNFLKVDVQTNAYLAKAESVEFVPTLKIYKNGYKVKELLGPSQETLEHAVSHFSH</sequence>
<dbReference type="Pfam" id="PF13432">
    <property type="entry name" value="TPR_16"/>
    <property type="match status" value="1"/>
</dbReference>
<feature type="domain" description="Thioredoxin" evidence="3">
    <location>
        <begin position="811"/>
        <end position="902"/>
    </location>
</feature>
<feature type="compositionally biased region" description="Polar residues" evidence="2">
    <location>
        <begin position="145"/>
        <end position="155"/>
    </location>
</feature>
<feature type="repeat" description="TPR" evidence="1">
    <location>
        <begin position="440"/>
        <end position="473"/>
    </location>
</feature>
<dbReference type="SMART" id="SM00028">
    <property type="entry name" value="TPR"/>
    <property type="match status" value="6"/>
</dbReference>
<feature type="compositionally biased region" description="Low complexity" evidence="2">
    <location>
        <begin position="238"/>
        <end position="298"/>
    </location>
</feature>
<dbReference type="SUPFAM" id="SSF52833">
    <property type="entry name" value="Thioredoxin-like"/>
    <property type="match status" value="1"/>
</dbReference>
<dbReference type="PANTHER" id="PTHR46050">
    <property type="entry name" value="TPR REPEAT-CONTAINING THIOREDOXIN"/>
    <property type="match status" value="1"/>
</dbReference>
<dbReference type="Gene3D" id="1.25.40.10">
    <property type="entry name" value="Tetratricopeptide repeat domain"/>
    <property type="match status" value="1"/>
</dbReference>